<gene>
    <name evidence="4" type="primary">pimB_3</name>
    <name evidence="4" type="ORF">SK3146_05930</name>
</gene>
<evidence type="ECO:0000256" key="2">
    <source>
        <dbReference type="ARBA" id="ARBA00022679"/>
    </source>
</evidence>
<evidence type="ECO:0000313" key="4">
    <source>
        <dbReference type="EMBL" id="UQZ86637.1"/>
    </source>
</evidence>
<evidence type="ECO:0000313" key="5">
    <source>
        <dbReference type="Proteomes" id="UP001057134"/>
    </source>
</evidence>
<dbReference type="Pfam" id="PF00534">
    <property type="entry name" value="Glycos_transf_1"/>
    <property type="match status" value="1"/>
</dbReference>
<dbReference type="Gene3D" id="3.40.50.2000">
    <property type="entry name" value="Glycogen Phosphorylase B"/>
    <property type="match status" value="2"/>
</dbReference>
<dbReference type="CDD" id="cd03801">
    <property type="entry name" value="GT4_PimA-like"/>
    <property type="match status" value="1"/>
</dbReference>
<dbReference type="SUPFAM" id="SSF53756">
    <property type="entry name" value="UDP-Glycosyltransferase/glycogen phosphorylase"/>
    <property type="match status" value="1"/>
</dbReference>
<dbReference type="EC" id="2.4.1.345" evidence="4"/>
<sequence length="548" mass="61388">MGRPKMMLFSHIGGSRFITGAEKYLLMLAAEANRRFDCTLVVPEQGRLYQEAARRGLSALVCDIPLVWPVYESEAGLTQEVQGMLEQKRHALLTNLLLLHQPDLVAVSTCVNALPAIAAKRLEIPVAWLITEVVGANSASTEAAELIHHYSDWIVGISETALRPFRAIGLSDKLVYLPPTWLQDELQPEQWRDYRRDKRKELGLRERQFLIGYIAASLHPEKGLDHFIRMAVLLAEQASHVRFLIVGTPTDAVYMERCQRLMDESGCGERFHHIAFEARIQALFPAMDIVVVPSLVPEGFGMTAMEGLVFGKSVVAYRSGGLEEILNAAGYGEWLAEAGDVAGLTAKVRERMQAQAGAQADIRRAVESAFGIRSYRRRLDGLLQRFHAKLKETAASRQCASLPELQMNAVYRGETAPTVFLLEHGRKRPFVSEEAFQFYQYRWSDVRFVPDELLHRFPTGAPVSTDSPWHLYRPSVMLVRGTEATIYLLRDGCLYPFTSPLSAQIRGFDLGRTVTLDDEQVRLMPRGEPLTEHLPASGATFEQKGGLP</sequence>
<dbReference type="PANTHER" id="PTHR12526">
    <property type="entry name" value="GLYCOSYLTRANSFERASE"/>
    <property type="match status" value="1"/>
</dbReference>
<keyword evidence="2 4" id="KW-0808">Transferase</keyword>
<dbReference type="EMBL" id="CP027059">
    <property type="protein sequence ID" value="UQZ86637.1"/>
    <property type="molecule type" value="Genomic_DNA"/>
</dbReference>
<evidence type="ECO:0000256" key="1">
    <source>
        <dbReference type="ARBA" id="ARBA00022676"/>
    </source>
</evidence>
<dbReference type="InterPro" id="IPR001296">
    <property type="entry name" value="Glyco_trans_1"/>
</dbReference>
<organism evidence="4 5">
    <name type="scientific">Paenibacillus konkukensis</name>
    <dbReference type="NCBI Taxonomy" id="2020716"/>
    <lineage>
        <taxon>Bacteria</taxon>
        <taxon>Bacillati</taxon>
        <taxon>Bacillota</taxon>
        <taxon>Bacilli</taxon>
        <taxon>Bacillales</taxon>
        <taxon>Paenibacillaceae</taxon>
        <taxon>Paenibacillus</taxon>
    </lineage>
</organism>
<protein>
    <submittedName>
        <fullName evidence="4">GDP-mannose-dependent alpha-(1-6)-phosphatidylinositol monomannoside mannosyltransferase</fullName>
        <ecNumber evidence="4">2.4.1.345</ecNumber>
    </submittedName>
</protein>
<keyword evidence="5" id="KW-1185">Reference proteome</keyword>
<keyword evidence="1 4" id="KW-0328">Glycosyltransferase</keyword>
<dbReference type="GO" id="GO:0043750">
    <property type="term" value="F:phosphatidylinositol alpha-mannosyltransferase activity"/>
    <property type="evidence" value="ECO:0007669"/>
    <property type="project" value="UniProtKB-EC"/>
</dbReference>
<evidence type="ECO:0000259" key="3">
    <source>
        <dbReference type="Pfam" id="PF00534"/>
    </source>
</evidence>
<reference evidence="4" key="1">
    <citation type="submission" date="2018-02" db="EMBL/GenBank/DDBJ databases">
        <authorList>
            <person name="Kim S.-K."/>
            <person name="Jung H.-I."/>
            <person name="Lee S.-W."/>
        </authorList>
    </citation>
    <scope>NUCLEOTIDE SEQUENCE</scope>
    <source>
        <strain evidence="4">SK3146</strain>
    </source>
</reference>
<dbReference type="RefSeq" id="WP_249862157.1">
    <property type="nucleotide sequence ID" value="NZ_CP027059.1"/>
</dbReference>
<feature type="domain" description="Glycosyl transferase family 1" evidence="3">
    <location>
        <begin position="196"/>
        <end position="355"/>
    </location>
</feature>
<dbReference type="PANTHER" id="PTHR12526:SF510">
    <property type="entry name" value="D-INOSITOL 3-PHOSPHATE GLYCOSYLTRANSFERASE"/>
    <property type="match status" value="1"/>
</dbReference>
<proteinExistence type="predicted"/>
<reference evidence="4" key="2">
    <citation type="journal article" date="2021" name="J Anim Sci Technol">
        <title>Complete genome sequence of Paenibacillus konkukensis sp. nov. SK3146 as a potential probiotic strain.</title>
        <authorList>
            <person name="Jung H.I."/>
            <person name="Park S."/>
            <person name="Niu K.M."/>
            <person name="Lee S.W."/>
            <person name="Kothari D."/>
            <person name="Yi K.J."/>
            <person name="Kim S.K."/>
        </authorList>
    </citation>
    <scope>NUCLEOTIDE SEQUENCE</scope>
    <source>
        <strain evidence="4">SK3146</strain>
    </source>
</reference>
<accession>A0ABY4RWE3</accession>
<dbReference type="Proteomes" id="UP001057134">
    <property type="component" value="Chromosome"/>
</dbReference>
<name>A0ABY4RWE3_9BACL</name>